<evidence type="ECO:0000259" key="7">
    <source>
        <dbReference type="Pfam" id="PF00152"/>
    </source>
</evidence>
<dbReference type="GO" id="GO:0004815">
    <property type="term" value="F:aspartate-tRNA ligase activity"/>
    <property type="evidence" value="ECO:0007669"/>
    <property type="project" value="TreeGrafter"/>
</dbReference>
<comment type="caution">
    <text evidence="9">The sequence shown here is derived from an EMBL/GenBank/DDBJ whole genome shotgun (WGS) entry which is preliminary data.</text>
</comment>
<dbReference type="InterPro" id="IPR029351">
    <property type="entry name" value="GAD_dom"/>
</dbReference>
<dbReference type="GO" id="GO:0005737">
    <property type="term" value="C:cytoplasm"/>
    <property type="evidence" value="ECO:0007669"/>
    <property type="project" value="InterPro"/>
</dbReference>
<dbReference type="InterPro" id="IPR004115">
    <property type="entry name" value="GAD-like_sf"/>
</dbReference>
<dbReference type="InterPro" id="IPR045864">
    <property type="entry name" value="aa-tRNA-synth_II/BPL/LPL"/>
</dbReference>
<evidence type="ECO:0008006" key="11">
    <source>
        <dbReference type="Google" id="ProtNLM"/>
    </source>
</evidence>
<evidence type="ECO:0000313" key="10">
    <source>
        <dbReference type="Proteomes" id="UP000264062"/>
    </source>
</evidence>
<keyword evidence="4" id="KW-0067">ATP-binding</keyword>
<reference evidence="9 10" key="1">
    <citation type="journal article" date="2018" name="Nat. Biotechnol.">
        <title>A standardized bacterial taxonomy based on genome phylogeny substantially revises the tree of life.</title>
        <authorList>
            <person name="Parks D.H."/>
            <person name="Chuvochina M."/>
            <person name="Waite D.W."/>
            <person name="Rinke C."/>
            <person name="Skarshewski A."/>
            <person name="Chaumeil P.A."/>
            <person name="Hugenholtz P."/>
        </authorList>
    </citation>
    <scope>NUCLEOTIDE SEQUENCE [LARGE SCALE GENOMIC DNA]</scope>
    <source>
        <strain evidence="9">UBA9956</strain>
    </source>
</reference>
<evidence type="ECO:0000256" key="5">
    <source>
        <dbReference type="ARBA" id="ARBA00022917"/>
    </source>
</evidence>
<dbReference type="PANTHER" id="PTHR22594">
    <property type="entry name" value="ASPARTYL/LYSYL-TRNA SYNTHETASE"/>
    <property type="match status" value="1"/>
</dbReference>
<dbReference type="SUPFAM" id="SSF55681">
    <property type="entry name" value="Class II aaRS and biotin synthetases"/>
    <property type="match status" value="1"/>
</dbReference>
<protein>
    <recommendedName>
        <fullName evidence="11">Aspartate--tRNA ligase</fullName>
    </recommendedName>
</protein>
<dbReference type="Pfam" id="PF02938">
    <property type="entry name" value="GAD"/>
    <property type="match status" value="1"/>
</dbReference>
<evidence type="ECO:0000256" key="4">
    <source>
        <dbReference type="ARBA" id="ARBA00022840"/>
    </source>
</evidence>
<dbReference type="InterPro" id="IPR002312">
    <property type="entry name" value="Asp/Asn-tRNA-synth_IIb"/>
</dbReference>
<dbReference type="Pfam" id="PF00152">
    <property type="entry name" value="tRNA-synt_2"/>
    <property type="match status" value="1"/>
</dbReference>
<dbReference type="SUPFAM" id="SSF55261">
    <property type="entry name" value="GAD domain-like"/>
    <property type="match status" value="1"/>
</dbReference>
<organism evidence="9 10">
    <name type="scientific">candidate division WOR-3 bacterium</name>
    <dbReference type="NCBI Taxonomy" id="2052148"/>
    <lineage>
        <taxon>Bacteria</taxon>
        <taxon>Bacteria division WOR-3</taxon>
    </lineage>
</organism>
<keyword evidence="6" id="KW-0030">Aminoacyl-tRNA synthetase</keyword>
<dbReference type="GO" id="GO:0006422">
    <property type="term" value="P:aspartyl-tRNA aminoacylation"/>
    <property type="evidence" value="ECO:0007669"/>
    <property type="project" value="TreeGrafter"/>
</dbReference>
<dbReference type="Proteomes" id="UP000264062">
    <property type="component" value="Unassembled WGS sequence"/>
</dbReference>
<sequence length="305" mass="34814">FKQKTAYEKSMEKYGSDKPDLRYSLEINDITDIAKKTEFSVFREQEFTGALVSEDDFTRKEIDELTEFVKSVGALGLGYMKFSPEAVSGPLSKYLPKETAQTAKGTLFAMSGKKKRTLEYLGMLRRKIATMKKYDAKDEFNFVWVVEFPLFEFDEKENRYVACHHMFTMPKKEHLATMSADPLSARGDLYDLVCNGIELASGSIRIHDPKIQKEIMKIVGMTEEELQSRFGFLLDAFKYGAPPHGGIAPGIDRLVSLMLKRDNIRDVIAFPKTLNGIGLMEDSPDYVTKRQLDELHLKVEKENEN</sequence>
<dbReference type="EMBL" id="DMZY01000251">
    <property type="protein sequence ID" value="HAV93183.1"/>
    <property type="molecule type" value="Genomic_DNA"/>
</dbReference>
<evidence type="ECO:0000313" key="9">
    <source>
        <dbReference type="EMBL" id="HAV93183.1"/>
    </source>
</evidence>
<accession>A0A350HCB7</accession>
<dbReference type="PANTHER" id="PTHR22594:SF5">
    <property type="entry name" value="ASPARTATE--TRNA LIGASE, MITOCHONDRIAL"/>
    <property type="match status" value="1"/>
</dbReference>
<feature type="non-terminal residue" evidence="9">
    <location>
        <position position="1"/>
    </location>
</feature>
<evidence type="ECO:0000256" key="3">
    <source>
        <dbReference type="ARBA" id="ARBA00022741"/>
    </source>
</evidence>
<keyword evidence="2" id="KW-0436">Ligase</keyword>
<evidence type="ECO:0000256" key="1">
    <source>
        <dbReference type="ARBA" id="ARBA00006303"/>
    </source>
</evidence>
<evidence type="ECO:0000259" key="8">
    <source>
        <dbReference type="Pfam" id="PF02938"/>
    </source>
</evidence>
<feature type="domain" description="GAD" evidence="8">
    <location>
        <begin position="55"/>
        <end position="102"/>
    </location>
</feature>
<evidence type="ECO:0000256" key="6">
    <source>
        <dbReference type="ARBA" id="ARBA00023146"/>
    </source>
</evidence>
<name>A0A350HCB7_UNCW3</name>
<keyword evidence="5" id="KW-0648">Protein biosynthesis</keyword>
<comment type="similarity">
    <text evidence="1">Belongs to the class-II aminoacyl-tRNA synthetase family. Type 1 subfamily.</text>
</comment>
<dbReference type="AlphaFoldDB" id="A0A350HCB7"/>
<dbReference type="InterPro" id="IPR004364">
    <property type="entry name" value="Aa-tRNA-synt_II"/>
</dbReference>
<feature type="domain" description="Aminoacyl-tRNA synthetase class II (D/K/N)" evidence="7">
    <location>
        <begin position="4"/>
        <end position="273"/>
    </location>
</feature>
<dbReference type="PRINTS" id="PR01042">
    <property type="entry name" value="TRNASYNTHASP"/>
</dbReference>
<keyword evidence="3" id="KW-0547">Nucleotide-binding</keyword>
<dbReference type="GO" id="GO:0005524">
    <property type="term" value="F:ATP binding"/>
    <property type="evidence" value="ECO:0007669"/>
    <property type="project" value="UniProtKB-KW"/>
</dbReference>
<evidence type="ECO:0000256" key="2">
    <source>
        <dbReference type="ARBA" id="ARBA00022598"/>
    </source>
</evidence>
<gene>
    <name evidence="9" type="ORF">DCW38_08415</name>
</gene>
<dbReference type="Gene3D" id="3.30.930.10">
    <property type="entry name" value="Bira Bifunctional Protein, Domain 2"/>
    <property type="match status" value="1"/>
</dbReference>
<proteinExistence type="inferred from homology"/>